<accession>A0A949K2E1</accession>
<gene>
    <name evidence="2" type="ORF">KTH89_24340</name>
</gene>
<feature type="transmembrane region" description="Helical" evidence="1">
    <location>
        <begin position="20"/>
        <end position="39"/>
    </location>
</feature>
<proteinExistence type="predicted"/>
<evidence type="ECO:0000313" key="2">
    <source>
        <dbReference type="EMBL" id="MBU9739670.1"/>
    </source>
</evidence>
<name>A0A949K2E1_9FIRM</name>
<dbReference type="EMBL" id="JAHQCW010000074">
    <property type="protein sequence ID" value="MBU9739670.1"/>
    <property type="molecule type" value="Genomic_DNA"/>
</dbReference>
<comment type="caution">
    <text evidence="2">The sequence shown here is derived from an EMBL/GenBank/DDBJ whole genome shotgun (WGS) entry which is preliminary data.</text>
</comment>
<sequence length="61" mass="6937">MRNRVNDFEHLDRKINKMNLLIICAGIIAVMAIGFVYSYKLHNQDIPTMTVSNSAIIATQE</sequence>
<reference evidence="2" key="1">
    <citation type="submission" date="2021-06" db="EMBL/GenBank/DDBJ databases">
        <title>Description of novel taxa of the family Lachnospiraceae.</title>
        <authorList>
            <person name="Chaplin A.V."/>
            <person name="Sokolova S.R."/>
            <person name="Pikina A.P."/>
            <person name="Korzhanova M."/>
            <person name="Belova V."/>
            <person name="Korostin D."/>
            <person name="Efimov B.A."/>
        </authorList>
    </citation>
    <scope>NUCLEOTIDE SEQUENCE</scope>
    <source>
        <strain evidence="2">ASD5720</strain>
    </source>
</reference>
<keyword evidence="1" id="KW-0472">Membrane</keyword>
<keyword evidence="1" id="KW-1133">Transmembrane helix</keyword>
<dbReference type="RefSeq" id="WP_158342189.1">
    <property type="nucleotide sequence ID" value="NZ_JAHQCW010000074.1"/>
</dbReference>
<keyword evidence="1" id="KW-0812">Transmembrane</keyword>
<evidence type="ECO:0000256" key="1">
    <source>
        <dbReference type="SAM" id="Phobius"/>
    </source>
</evidence>
<keyword evidence="3" id="KW-1185">Reference proteome</keyword>
<evidence type="ECO:0000313" key="3">
    <source>
        <dbReference type="Proteomes" id="UP000712157"/>
    </source>
</evidence>
<dbReference type="Proteomes" id="UP000712157">
    <property type="component" value="Unassembled WGS sequence"/>
</dbReference>
<dbReference type="AlphaFoldDB" id="A0A949K2E1"/>
<organism evidence="2 3">
    <name type="scientific">Diplocloster agilis</name>
    <dbReference type="NCBI Taxonomy" id="2850323"/>
    <lineage>
        <taxon>Bacteria</taxon>
        <taxon>Bacillati</taxon>
        <taxon>Bacillota</taxon>
        <taxon>Clostridia</taxon>
        <taxon>Lachnospirales</taxon>
        <taxon>Lachnospiraceae</taxon>
        <taxon>Diplocloster</taxon>
    </lineage>
</organism>
<protein>
    <submittedName>
        <fullName evidence="2">Uncharacterized protein</fullName>
    </submittedName>
</protein>